<feature type="compositionally biased region" description="Basic and acidic residues" evidence="5">
    <location>
        <begin position="585"/>
        <end position="595"/>
    </location>
</feature>
<feature type="compositionally biased region" description="Basic and acidic residues" evidence="5">
    <location>
        <begin position="509"/>
        <end position="520"/>
    </location>
</feature>
<evidence type="ECO:0000256" key="4">
    <source>
        <dbReference type="PROSITE-ProRule" id="PRU00175"/>
    </source>
</evidence>
<evidence type="ECO:0000256" key="5">
    <source>
        <dbReference type="SAM" id="MobiDB-lite"/>
    </source>
</evidence>
<feature type="compositionally biased region" description="Basic and acidic residues" evidence="5">
    <location>
        <begin position="391"/>
        <end position="407"/>
    </location>
</feature>
<organism evidence="7 8">
    <name type="scientific">Penaeus vannamei</name>
    <name type="common">Whiteleg shrimp</name>
    <name type="synonym">Litopenaeus vannamei</name>
    <dbReference type="NCBI Taxonomy" id="6689"/>
    <lineage>
        <taxon>Eukaryota</taxon>
        <taxon>Metazoa</taxon>
        <taxon>Ecdysozoa</taxon>
        <taxon>Arthropoda</taxon>
        <taxon>Crustacea</taxon>
        <taxon>Multicrustacea</taxon>
        <taxon>Malacostraca</taxon>
        <taxon>Eumalacostraca</taxon>
        <taxon>Eucarida</taxon>
        <taxon>Decapoda</taxon>
        <taxon>Dendrobranchiata</taxon>
        <taxon>Penaeoidea</taxon>
        <taxon>Penaeidae</taxon>
        <taxon>Penaeus</taxon>
    </lineage>
</organism>
<evidence type="ECO:0000256" key="2">
    <source>
        <dbReference type="ARBA" id="ARBA00022771"/>
    </source>
</evidence>
<accession>A0A3R7M051</accession>
<comment type="caution">
    <text evidence="7">The sequence shown here is derived from an EMBL/GenBank/DDBJ whole genome shotgun (WGS) entry which is preliminary data.</text>
</comment>
<feature type="domain" description="RING-type" evidence="6">
    <location>
        <begin position="135"/>
        <end position="179"/>
    </location>
</feature>
<keyword evidence="1" id="KW-0479">Metal-binding</keyword>
<dbReference type="Pfam" id="PF13445">
    <property type="entry name" value="zf-RING_UBOX"/>
    <property type="match status" value="1"/>
</dbReference>
<feature type="compositionally biased region" description="Acidic residues" evidence="5">
    <location>
        <begin position="350"/>
        <end position="361"/>
    </location>
</feature>
<gene>
    <name evidence="7" type="ORF">C7M84_013891</name>
</gene>
<dbReference type="STRING" id="6689.A0A3R7M051"/>
<dbReference type="InterPro" id="IPR017907">
    <property type="entry name" value="Znf_RING_CS"/>
</dbReference>
<dbReference type="PANTHER" id="PTHR47156">
    <property type="entry name" value="PROTEIN CBG20824"/>
    <property type="match status" value="1"/>
</dbReference>
<dbReference type="AlphaFoldDB" id="A0A3R7M051"/>
<feature type="compositionally biased region" description="Basic and acidic residues" evidence="5">
    <location>
        <begin position="632"/>
        <end position="641"/>
    </location>
</feature>
<dbReference type="EMBL" id="QCYY01002729">
    <property type="protein sequence ID" value="ROT68004.1"/>
    <property type="molecule type" value="Genomic_DNA"/>
</dbReference>
<dbReference type="PROSITE" id="PS00518">
    <property type="entry name" value="ZF_RING_1"/>
    <property type="match status" value="1"/>
</dbReference>
<reference evidence="7 8" key="1">
    <citation type="submission" date="2018-04" db="EMBL/GenBank/DDBJ databases">
        <authorList>
            <person name="Zhang X."/>
            <person name="Yuan J."/>
            <person name="Li F."/>
            <person name="Xiang J."/>
        </authorList>
    </citation>
    <scope>NUCLEOTIDE SEQUENCE [LARGE SCALE GENOMIC DNA]</scope>
    <source>
        <tissue evidence="7">Muscle</tissue>
    </source>
</reference>
<evidence type="ECO:0000256" key="1">
    <source>
        <dbReference type="ARBA" id="ARBA00022723"/>
    </source>
</evidence>
<dbReference type="InterPro" id="IPR001841">
    <property type="entry name" value="Znf_RING"/>
</dbReference>
<feature type="compositionally biased region" description="Basic and acidic residues" evidence="5">
    <location>
        <begin position="538"/>
        <end position="568"/>
    </location>
</feature>
<keyword evidence="3" id="KW-0862">Zinc</keyword>
<name>A0A3R7M051_PENVA</name>
<dbReference type="Proteomes" id="UP000283509">
    <property type="component" value="Unassembled WGS sequence"/>
</dbReference>
<proteinExistence type="predicted"/>
<dbReference type="PROSITE" id="PS50089">
    <property type="entry name" value="ZF_RING_2"/>
    <property type="match status" value="1"/>
</dbReference>
<feature type="region of interest" description="Disordered" evidence="5">
    <location>
        <begin position="331"/>
        <end position="641"/>
    </location>
</feature>
<dbReference type="SMART" id="SM00184">
    <property type="entry name" value="RING"/>
    <property type="match status" value="1"/>
</dbReference>
<feature type="compositionally biased region" description="Basic and acidic residues" evidence="5">
    <location>
        <begin position="484"/>
        <end position="498"/>
    </location>
</feature>
<dbReference type="OrthoDB" id="9049620at2759"/>
<evidence type="ECO:0000313" key="8">
    <source>
        <dbReference type="Proteomes" id="UP000283509"/>
    </source>
</evidence>
<feature type="compositionally biased region" description="Polar residues" evidence="5">
    <location>
        <begin position="467"/>
        <end position="483"/>
    </location>
</feature>
<reference evidence="7 8" key="2">
    <citation type="submission" date="2019-01" db="EMBL/GenBank/DDBJ databases">
        <title>The decoding of complex shrimp genome reveals the adaptation for benthos swimmer, frequently molting mechanism and breeding impact on genome.</title>
        <authorList>
            <person name="Sun Y."/>
            <person name="Gao Y."/>
            <person name="Yu Y."/>
        </authorList>
    </citation>
    <scope>NUCLEOTIDE SEQUENCE [LARGE SCALE GENOMIC DNA]</scope>
    <source>
        <tissue evidence="7">Muscle</tissue>
    </source>
</reference>
<dbReference type="GO" id="GO:0008270">
    <property type="term" value="F:zinc ion binding"/>
    <property type="evidence" value="ECO:0007669"/>
    <property type="project" value="UniProtKB-KW"/>
</dbReference>
<dbReference type="PANTHER" id="PTHR47156:SF10">
    <property type="entry name" value="E3 UBIQUITIN-PROTEIN LIGASE TRIM-21-RELATED"/>
    <property type="match status" value="1"/>
</dbReference>
<sequence>MKQVVEGLTLMLNYQSQNGRVPPSAPPSVPMAPGGPTLAYSTVPGNYNPGTQPGIQAKSDIRITMTQQDLLALITRALASEFMQSRDRDSSYTRDVNGAIARREGLEQEEPSTPPVPREQLERFSEDPLRDIMCCDVCGLHYNKDDRKPIILPDCGHTFCRRCLITASRNMELRCPTCRRGCRVPAEHLPPNYTVLSLVAEVNSTAAINGTPSATTNPSSMNDDEQMKYVLDLSRKLYEEEQDLLLAQQLQEEENAKAMMKGKKGKTSKLHAWEDVDQDDVDQPYPCRQNHGRDEGGQDAMNAYYSARRLMEEEDGELDTRVPYHQQHDSVLEDHESYRHDANPERGVELEDEGSGSDEDAQSWGESNSLRLYRSDVGRESPTPAESINDLQRETHSHRECMTDVGRELQTPGDSTYDVRREPHAPRESMDDIQRESHRPGESTYEQRESHAPRESMGDVHRESFTPGENISNAGRASCSSRDSINDAERESHTRDESLSPVCTPTENRNNKGREADSPKDNTGGARGTSYAKHSYKKPKEGSLELPPMEKDLEHYIDTHFYGKDGRKSKSASLDEETRSMLARALEREQQEREGSHKRKARRLLKEQEQIDLAIALSRSLQDASGNDDSDKDEKEKENEE</sequence>
<protein>
    <recommendedName>
        <fullName evidence="6">RING-type domain-containing protein</fullName>
    </recommendedName>
</protein>
<evidence type="ECO:0000313" key="7">
    <source>
        <dbReference type="EMBL" id="ROT68004.1"/>
    </source>
</evidence>
<evidence type="ECO:0000256" key="3">
    <source>
        <dbReference type="ARBA" id="ARBA00022833"/>
    </source>
</evidence>
<dbReference type="SUPFAM" id="SSF57850">
    <property type="entry name" value="RING/U-box"/>
    <property type="match status" value="1"/>
</dbReference>
<dbReference type="Gene3D" id="3.30.40.10">
    <property type="entry name" value="Zinc/RING finger domain, C3HC4 (zinc finger)"/>
    <property type="match status" value="1"/>
</dbReference>
<keyword evidence="2 4" id="KW-0863">Zinc-finger</keyword>
<feature type="region of interest" description="Disordered" evidence="5">
    <location>
        <begin position="275"/>
        <end position="299"/>
    </location>
</feature>
<feature type="compositionally biased region" description="Basic and acidic residues" evidence="5">
    <location>
        <begin position="331"/>
        <end position="349"/>
    </location>
</feature>
<keyword evidence="8" id="KW-1185">Reference proteome</keyword>
<dbReference type="InterPro" id="IPR013083">
    <property type="entry name" value="Znf_RING/FYVE/PHD"/>
</dbReference>
<dbReference type="InterPro" id="IPR052667">
    <property type="entry name" value="E3_ubiquitin-ligase_RING"/>
</dbReference>
<evidence type="ECO:0000259" key="6">
    <source>
        <dbReference type="PROSITE" id="PS50089"/>
    </source>
</evidence>
<dbReference type="InterPro" id="IPR027370">
    <property type="entry name" value="Znf-RING_euk"/>
</dbReference>
<feature type="compositionally biased region" description="Basic and acidic residues" evidence="5">
    <location>
        <begin position="417"/>
        <end position="464"/>
    </location>
</feature>